<keyword evidence="8" id="KW-1185">Reference proteome</keyword>
<dbReference type="GO" id="GO:0008270">
    <property type="term" value="F:zinc ion binding"/>
    <property type="evidence" value="ECO:0007669"/>
    <property type="project" value="UniProtKB-KW"/>
</dbReference>
<dbReference type="EMBL" id="OX459121">
    <property type="protein sequence ID" value="CAI9103213.1"/>
    <property type="molecule type" value="Genomic_DNA"/>
</dbReference>
<evidence type="ECO:0000313" key="8">
    <source>
        <dbReference type="Proteomes" id="UP001161247"/>
    </source>
</evidence>
<evidence type="ECO:0000259" key="6">
    <source>
        <dbReference type="SMART" id="SM00249"/>
    </source>
</evidence>
<keyword evidence="1" id="KW-0479">Metal-binding</keyword>
<reference evidence="7" key="1">
    <citation type="submission" date="2023-03" db="EMBL/GenBank/DDBJ databases">
        <authorList>
            <person name="Julca I."/>
        </authorList>
    </citation>
    <scope>NUCLEOTIDE SEQUENCE</scope>
</reference>
<feature type="domain" description="Zinc finger PHD-type" evidence="6">
    <location>
        <begin position="171"/>
        <end position="214"/>
    </location>
</feature>
<evidence type="ECO:0000256" key="3">
    <source>
        <dbReference type="ARBA" id="ARBA00022771"/>
    </source>
</evidence>
<evidence type="ECO:0000313" key="7">
    <source>
        <dbReference type="EMBL" id="CAI9103213.1"/>
    </source>
</evidence>
<protein>
    <submittedName>
        <fullName evidence="7">OLC1v1001661C1</fullName>
    </submittedName>
</protein>
<feature type="compositionally biased region" description="Low complexity" evidence="5">
    <location>
        <begin position="26"/>
        <end position="37"/>
    </location>
</feature>
<feature type="domain" description="Zinc finger PHD-type" evidence="6">
    <location>
        <begin position="55"/>
        <end position="120"/>
    </location>
</feature>
<accession>A0AAV1D8K7</accession>
<sequence>MGNPANQPPQSTMAVAATGAVHHHQQQQQSSTSITHFSHPHPLFLTQQGTNFNAQCSGCKQFDASSGPIYTCTPCNYSLHQKCSQMPQRITHPFDKNNHVLSLMTKPAYPDGTFTCDACAELGYGFNYRCETCGIDLHILCASSPMVITRQFHPHQLSLTFAPPYPIGTFSCDVCRLGGSKNWLYRCHICEFDVHLTCVNKPLPPSNPTPLLHQYSLPNFPSQNLPLTHQQSFPNQQFHPSLSMPRTNSAPPHLGAPIMANNLGQPGMGLVHYNSVSPAAGGFQQAGGIQQFQTPAHGVPTMATPAPTPGFVAQHQFAGGPRPIMANGVYGPQMMPAQQQNTLGNQIACSIANGIASGASQALAQEIIPGIFGSGGGGGGNGGGEKDMTGFSSGADVVSVDQSSYSDGSFGQVDGGYEGGGVDASYS</sequence>
<dbReference type="InterPro" id="IPR001965">
    <property type="entry name" value="Znf_PHD"/>
</dbReference>
<dbReference type="PANTHER" id="PTHR46288:SF13">
    <property type="entry name" value="DC1 DOMAIN CONTAINING PROTEIN"/>
    <property type="match status" value="1"/>
</dbReference>
<proteinExistence type="predicted"/>
<dbReference type="SMART" id="SM00249">
    <property type="entry name" value="PHD"/>
    <property type="match status" value="2"/>
</dbReference>
<keyword evidence="3" id="KW-0863">Zinc-finger</keyword>
<dbReference type="PANTHER" id="PTHR46288">
    <property type="entry name" value="PHORBOL-ESTER/DAG-TYPE DOMAIN-CONTAINING PROTEIN"/>
    <property type="match status" value="1"/>
</dbReference>
<dbReference type="AlphaFoldDB" id="A0AAV1D8K7"/>
<keyword evidence="2" id="KW-0677">Repeat</keyword>
<dbReference type="Proteomes" id="UP001161247">
    <property type="component" value="Chromosome 4"/>
</dbReference>
<keyword evidence="4" id="KW-0862">Zinc</keyword>
<gene>
    <name evidence="7" type="ORF">OLC1_LOCUS12426</name>
</gene>
<feature type="compositionally biased region" description="Polar residues" evidence="5">
    <location>
        <begin position="1"/>
        <end position="13"/>
    </location>
</feature>
<evidence type="ECO:0000256" key="5">
    <source>
        <dbReference type="SAM" id="MobiDB-lite"/>
    </source>
</evidence>
<feature type="region of interest" description="Disordered" evidence="5">
    <location>
        <begin position="1"/>
        <end position="37"/>
    </location>
</feature>
<dbReference type="SUPFAM" id="SSF57889">
    <property type="entry name" value="Cysteine-rich domain"/>
    <property type="match status" value="2"/>
</dbReference>
<dbReference type="Pfam" id="PF03107">
    <property type="entry name" value="C1_2"/>
    <property type="match status" value="3"/>
</dbReference>
<dbReference type="InterPro" id="IPR004146">
    <property type="entry name" value="DC1"/>
</dbReference>
<evidence type="ECO:0000256" key="2">
    <source>
        <dbReference type="ARBA" id="ARBA00022737"/>
    </source>
</evidence>
<name>A0AAV1D8K7_OLDCO</name>
<evidence type="ECO:0000256" key="1">
    <source>
        <dbReference type="ARBA" id="ARBA00022723"/>
    </source>
</evidence>
<organism evidence="7 8">
    <name type="scientific">Oldenlandia corymbosa var. corymbosa</name>
    <dbReference type="NCBI Taxonomy" id="529605"/>
    <lineage>
        <taxon>Eukaryota</taxon>
        <taxon>Viridiplantae</taxon>
        <taxon>Streptophyta</taxon>
        <taxon>Embryophyta</taxon>
        <taxon>Tracheophyta</taxon>
        <taxon>Spermatophyta</taxon>
        <taxon>Magnoliopsida</taxon>
        <taxon>eudicotyledons</taxon>
        <taxon>Gunneridae</taxon>
        <taxon>Pentapetalae</taxon>
        <taxon>asterids</taxon>
        <taxon>lamiids</taxon>
        <taxon>Gentianales</taxon>
        <taxon>Rubiaceae</taxon>
        <taxon>Rubioideae</taxon>
        <taxon>Spermacoceae</taxon>
        <taxon>Hedyotis-Oldenlandia complex</taxon>
        <taxon>Oldenlandia</taxon>
    </lineage>
</organism>
<evidence type="ECO:0000256" key="4">
    <source>
        <dbReference type="ARBA" id="ARBA00022833"/>
    </source>
</evidence>
<dbReference type="InterPro" id="IPR046349">
    <property type="entry name" value="C1-like_sf"/>
</dbReference>